<dbReference type="EMBL" id="AQQY01000007">
    <property type="protein sequence ID" value="KCV81602.1"/>
    <property type="molecule type" value="Genomic_DNA"/>
</dbReference>
<dbReference type="STRING" id="1461693.ATO10_11837"/>
<dbReference type="OrthoDB" id="7871519at2"/>
<proteinExistence type="predicted"/>
<name>A0A058ZK90_9RHOB</name>
<evidence type="ECO:0000313" key="1">
    <source>
        <dbReference type="EMBL" id="KCV81602.1"/>
    </source>
</evidence>
<keyword evidence="2" id="KW-1185">Reference proteome</keyword>
<evidence type="ECO:0000313" key="2">
    <source>
        <dbReference type="Proteomes" id="UP000024836"/>
    </source>
</evidence>
<dbReference type="Proteomes" id="UP000024836">
    <property type="component" value="Unassembled WGS sequence"/>
</dbReference>
<organism evidence="1 2">
    <name type="scientific">Actibacterium atlanticum</name>
    <dbReference type="NCBI Taxonomy" id="1461693"/>
    <lineage>
        <taxon>Bacteria</taxon>
        <taxon>Pseudomonadati</taxon>
        <taxon>Pseudomonadota</taxon>
        <taxon>Alphaproteobacteria</taxon>
        <taxon>Rhodobacterales</taxon>
        <taxon>Roseobacteraceae</taxon>
        <taxon>Actibacterium</taxon>
    </lineage>
</organism>
<protein>
    <submittedName>
        <fullName evidence="1">Uncharacterized protein</fullName>
    </submittedName>
</protein>
<accession>A0A058ZK90</accession>
<dbReference type="AlphaFoldDB" id="A0A058ZK90"/>
<reference evidence="1 2" key="1">
    <citation type="submission" date="2013-04" db="EMBL/GenBank/DDBJ databases">
        <title>Shimia sp. 22II-S11-Z10 Genome Sequencing.</title>
        <authorList>
            <person name="Lai Q."/>
            <person name="Li G."/>
            <person name="Shao Z."/>
        </authorList>
    </citation>
    <scope>NUCLEOTIDE SEQUENCE [LARGE SCALE GENOMIC DNA]</scope>
    <source>
        <strain evidence="2">22II-S11-Z10</strain>
    </source>
</reference>
<sequence length="83" mass="9229">MVDTRYCTAGRDVSGNWYIACKEQGLSSLEILTELGFTLSLSMPIDQSYHHAAKHIRKHGGLYWRTNAEGEYGTIAGIPKQKG</sequence>
<gene>
    <name evidence="1" type="ORF">ATO10_11837</name>
</gene>
<dbReference type="RefSeq" id="WP_035251729.1">
    <property type="nucleotide sequence ID" value="NZ_AQQY01000007.1"/>
</dbReference>
<comment type="caution">
    <text evidence="1">The sequence shown here is derived from an EMBL/GenBank/DDBJ whole genome shotgun (WGS) entry which is preliminary data.</text>
</comment>